<dbReference type="Gene3D" id="1.25.40.10">
    <property type="entry name" value="Tetratricopeptide repeat domain"/>
    <property type="match status" value="1"/>
</dbReference>
<sequence>MNSQKKIEEGLEHIKIAEKSLKTSLMKWRPDYENAADEYNKAATCFRNAKSFEQCKDALLKAAECHKQNRGIFYAAKALDQAILVCKELGDLKEVPQLADRAANMFQSHGSAESAASTLDKAAKILEAQHPAEALQLFKRAADIALVQDSTRQAAEFMSKVARIHVKLKQFESAADAIRRELGLREQTESYQATGRLAVALVLVQIARGDIVAAEKAFKEWGNYCEAPEVQCLEMLLTAYDEEDPEGAKAALNNPFIKHMDVEYAILARDMPLPEQSLTVVKDVRKSDQAESLDQAGYDEGSSKADGDSGHGKEEEDYEEGGLC</sequence>
<accession>A0ABD2MWM9</accession>
<gene>
    <name evidence="10" type="ORF">HHI36_021270</name>
</gene>
<evidence type="ECO:0000256" key="1">
    <source>
        <dbReference type="ARBA" id="ARBA00004170"/>
    </source>
</evidence>
<keyword evidence="3" id="KW-0813">Transport</keyword>
<feature type="compositionally biased region" description="Acidic residues" evidence="9">
    <location>
        <begin position="315"/>
        <end position="324"/>
    </location>
</feature>
<dbReference type="PANTHER" id="PTHR13768">
    <property type="entry name" value="SOLUBLE NSF ATTACHMENT PROTEIN SNAP"/>
    <property type="match status" value="1"/>
</dbReference>
<name>A0ABD2MWM9_9CUCU</name>
<protein>
    <recommendedName>
        <fullName evidence="7">Gamma-soluble NSF attachment protein</fullName>
    </recommendedName>
    <alternativeName>
        <fullName evidence="8">N-ethylmaleimide-sensitive factor attachment protein gamma</fullName>
    </alternativeName>
</protein>
<keyword evidence="5" id="KW-0653">Protein transport</keyword>
<dbReference type="Proteomes" id="UP001516400">
    <property type="component" value="Unassembled WGS sequence"/>
</dbReference>
<dbReference type="AlphaFoldDB" id="A0ABD2MWM9"/>
<organism evidence="10 11">
    <name type="scientific">Cryptolaemus montrouzieri</name>
    <dbReference type="NCBI Taxonomy" id="559131"/>
    <lineage>
        <taxon>Eukaryota</taxon>
        <taxon>Metazoa</taxon>
        <taxon>Ecdysozoa</taxon>
        <taxon>Arthropoda</taxon>
        <taxon>Hexapoda</taxon>
        <taxon>Insecta</taxon>
        <taxon>Pterygota</taxon>
        <taxon>Neoptera</taxon>
        <taxon>Endopterygota</taxon>
        <taxon>Coleoptera</taxon>
        <taxon>Polyphaga</taxon>
        <taxon>Cucujiformia</taxon>
        <taxon>Coccinelloidea</taxon>
        <taxon>Coccinellidae</taxon>
        <taxon>Scymninae</taxon>
        <taxon>Scymnini</taxon>
        <taxon>Cryptolaemus</taxon>
    </lineage>
</organism>
<dbReference type="GO" id="GO:0016192">
    <property type="term" value="P:vesicle-mediated transport"/>
    <property type="evidence" value="ECO:0007669"/>
    <property type="project" value="UniProtKB-KW"/>
</dbReference>
<evidence type="ECO:0000256" key="7">
    <source>
        <dbReference type="ARBA" id="ARBA00040047"/>
    </source>
</evidence>
<evidence type="ECO:0000256" key="2">
    <source>
        <dbReference type="ARBA" id="ARBA00010050"/>
    </source>
</evidence>
<evidence type="ECO:0000313" key="11">
    <source>
        <dbReference type="Proteomes" id="UP001516400"/>
    </source>
</evidence>
<comment type="similarity">
    <text evidence="2">Belongs to the SNAP family.</text>
</comment>
<evidence type="ECO:0000256" key="6">
    <source>
        <dbReference type="ARBA" id="ARBA00023136"/>
    </source>
</evidence>
<dbReference type="Pfam" id="PF14938">
    <property type="entry name" value="SNAP"/>
    <property type="match status" value="1"/>
</dbReference>
<feature type="compositionally biased region" description="Basic and acidic residues" evidence="9">
    <location>
        <begin position="301"/>
        <end position="314"/>
    </location>
</feature>
<keyword evidence="4" id="KW-0931">ER-Golgi transport</keyword>
<keyword evidence="6" id="KW-0472">Membrane</keyword>
<evidence type="ECO:0000256" key="9">
    <source>
        <dbReference type="SAM" id="MobiDB-lite"/>
    </source>
</evidence>
<dbReference type="SUPFAM" id="SSF48452">
    <property type="entry name" value="TPR-like"/>
    <property type="match status" value="1"/>
</dbReference>
<feature type="region of interest" description="Disordered" evidence="9">
    <location>
        <begin position="282"/>
        <end position="324"/>
    </location>
</feature>
<dbReference type="GO" id="GO:0016020">
    <property type="term" value="C:membrane"/>
    <property type="evidence" value="ECO:0007669"/>
    <property type="project" value="UniProtKB-SubCell"/>
</dbReference>
<proteinExistence type="inferred from homology"/>
<dbReference type="PANTHER" id="PTHR13768:SF2">
    <property type="entry name" value="GAMMA-SOLUBLE NSF ATTACHMENT PROTEIN"/>
    <property type="match status" value="1"/>
</dbReference>
<reference evidence="10 11" key="1">
    <citation type="journal article" date="2021" name="BMC Biol.">
        <title>Horizontally acquired antibacterial genes associated with adaptive radiation of ladybird beetles.</title>
        <authorList>
            <person name="Li H.S."/>
            <person name="Tang X.F."/>
            <person name="Huang Y.H."/>
            <person name="Xu Z.Y."/>
            <person name="Chen M.L."/>
            <person name="Du X.Y."/>
            <person name="Qiu B.Y."/>
            <person name="Chen P.T."/>
            <person name="Zhang W."/>
            <person name="Slipinski A."/>
            <person name="Escalona H.E."/>
            <person name="Waterhouse R.M."/>
            <person name="Zwick A."/>
            <person name="Pang H."/>
        </authorList>
    </citation>
    <scope>NUCLEOTIDE SEQUENCE [LARGE SCALE GENOMIC DNA]</scope>
    <source>
        <strain evidence="10">SYSU2018</strain>
    </source>
</reference>
<keyword evidence="11" id="KW-1185">Reference proteome</keyword>
<evidence type="ECO:0000256" key="3">
    <source>
        <dbReference type="ARBA" id="ARBA00022448"/>
    </source>
</evidence>
<evidence type="ECO:0000256" key="4">
    <source>
        <dbReference type="ARBA" id="ARBA00022892"/>
    </source>
</evidence>
<dbReference type="InterPro" id="IPR011990">
    <property type="entry name" value="TPR-like_helical_dom_sf"/>
</dbReference>
<evidence type="ECO:0000313" key="10">
    <source>
        <dbReference type="EMBL" id="KAL3270745.1"/>
    </source>
</evidence>
<comment type="subcellular location">
    <subcellularLocation>
        <location evidence="1">Membrane</location>
        <topology evidence="1">Peripheral membrane protein</topology>
    </subcellularLocation>
</comment>
<dbReference type="FunFam" id="1.25.40.10:FF:000477">
    <property type="entry name" value="gamma-soluble NSF attachment protein"/>
    <property type="match status" value="1"/>
</dbReference>
<evidence type="ECO:0000256" key="5">
    <source>
        <dbReference type="ARBA" id="ARBA00022927"/>
    </source>
</evidence>
<dbReference type="InterPro" id="IPR000744">
    <property type="entry name" value="NSF_attach"/>
</dbReference>
<dbReference type="EMBL" id="JABFTP020000042">
    <property type="protein sequence ID" value="KAL3270745.1"/>
    <property type="molecule type" value="Genomic_DNA"/>
</dbReference>
<evidence type="ECO:0000256" key="8">
    <source>
        <dbReference type="ARBA" id="ARBA00042485"/>
    </source>
</evidence>
<dbReference type="GO" id="GO:0015031">
    <property type="term" value="P:protein transport"/>
    <property type="evidence" value="ECO:0007669"/>
    <property type="project" value="UniProtKB-KW"/>
</dbReference>
<comment type="caution">
    <text evidence="10">The sequence shown here is derived from an EMBL/GenBank/DDBJ whole genome shotgun (WGS) entry which is preliminary data.</text>
</comment>